<dbReference type="InterPro" id="IPR016024">
    <property type="entry name" value="ARM-type_fold"/>
</dbReference>
<organism evidence="4 5">
    <name type="scientific">Tripterygium wilfordii</name>
    <name type="common">Thunder God vine</name>
    <dbReference type="NCBI Taxonomy" id="458696"/>
    <lineage>
        <taxon>Eukaryota</taxon>
        <taxon>Viridiplantae</taxon>
        <taxon>Streptophyta</taxon>
        <taxon>Embryophyta</taxon>
        <taxon>Tracheophyta</taxon>
        <taxon>Spermatophyta</taxon>
        <taxon>Magnoliopsida</taxon>
        <taxon>eudicotyledons</taxon>
        <taxon>Gunneridae</taxon>
        <taxon>Pentapetalae</taxon>
        <taxon>rosids</taxon>
        <taxon>fabids</taxon>
        <taxon>Celastrales</taxon>
        <taxon>Celastraceae</taxon>
        <taxon>Tripterygium</taxon>
    </lineage>
</organism>
<dbReference type="InParanoid" id="A0A7J7D9R5"/>
<keyword evidence="5" id="KW-1185">Reference proteome</keyword>
<dbReference type="InterPro" id="IPR051374">
    <property type="entry name" value="Ataxin-10/CTR86_families"/>
</dbReference>
<sequence>MKQSEMLEKTSSCLGIQCLYFGFRRDIVAVIGNCAYGRRHVQDEIREKSAMLLMLQQCVANEENPFLREWGIWSVRNLLEGNDENKRVVAELEVLGTVDVPELAETGLRVEVDHKTRRAKLVNVS</sequence>
<evidence type="ECO:0000313" key="4">
    <source>
        <dbReference type="EMBL" id="KAF5743110.1"/>
    </source>
</evidence>
<evidence type="ECO:0000256" key="2">
    <source>
        <dbReference type="ARBA" id="ARBA00023306"/>
    </source>
</evidence>
<dbReference type="Gene3D" id="1.25.10.10">
    <property type="entry name" value="Leucine-rich Repeat Variant"/>
    <property type="match status" value="1"/>
</dbReference>
<dbReference type="GO" id="GO:0051301">
    <property type="term" value="P:cell division"/>
    <property type="evidence" value="ECO:0007669"/>
    <property type="project" value="UniProtKB-KW"/>
</dbReference>
<keyword evidence="1" id="KW-0132">Cell division</keyword>
<dbReference type="Pfam" id="PF09759">
    <property type="entry name" value="Atx10homo_assoc"/>
    <property type="match status" value="1"/>
</dbReference>
<dbReference type="SUPFAM" id="SSF48371">
    <property type="entry name" value="ARM repeat"/>
    <property type="match status" value="1"/>
</dbReference>
<gene>
    <name evidence="4" type="ORF">HS088_TW09G01175</name>
</gene>
<name>A0A7J7D9R5_TRIWF</name>
<dbReference type="AlphaFoldDB" id="A0A7J7D9R5"/>
<protein>
    <submittedName>
        <fullName evidence="4">Maternal effect embryo arrest 50 protein</fullName>
    </submittedName>
</protein>
<reference evidence="4 5" key="1">
    <citation type="journal article" date="2020" name="Nat. Commun.">
        <title>Genome of Tripterygium wilfordii and identification of cytochrome P450 involved in triptolide biosynthesis.</title>
        <authorList>
            <person name="Tu L."/>
            <person name="Su P."/>
            <person name="Zhang Z."/>
            <person name="Gao L."/>
            <person name="Wang J."/>
            <person name="Hu T."/>
            <person name="Zhou J."/>
            <person name="Zhang Y."/>
            <person name="Zhao Y."/>
            <person name="Liu Y."/>
            <person name="Song Y."/>
            <person name="Tong Y."/>
            <person name="Lu Y."/>
            <person name="Yang J."/>
            <person name="Xu C."/>
            <person name="Jia M."/>
            <person name="Peters R.J."/>
            <person name="Huang L."/>
            <person name="Gao W."/>
        </authorList>
    </citation>
    <scope>NUCLEOTIDE SEQUENCE [LARGE SCALE GENOMIC DNA]</scope>
    <source>
        <strain evidence="5">cv. XIE 37</strain>
        <tissue evidence="4">Leaf</tissue>
    </source>
</reference>
<dbReference type="PANTHER" id="PTHR13255:SF0">
    <property type="entry name" value="ATAXIN-10"/>
    <property type="match status" value="1"/>
</dbReference>
<dbReference type="PANTHER" id="PTHR13255">
    <property type="entry name" value="ATAXIN-10"/>
    <property type="match status" value="1"/>
</dbReference>
<dbReference type="InterPro" id="IPR019156">
    <property type="entry name" value="Ataxin-10_domain"/>
</dbReference>
<keyword evidence="2" id="KW-0131">Cell cycle</keyword>
<accession>A0A7J7D9R5</accession>
<proteinExistence type="predicted"/>
<evidence type="ECO:0000313" key="5">
    <source>
        <dbReference type="Proteomes" id="UP000593562"/>
    </source>
</evidence>
<dbReference type="Proteomes" id="UP000593562">
    <property type="component" value="Unassembled WGS sequence"/>
</dbReference>
<comment type="caution">
    <text evidence="4">The sequence shown here is derived from an EMBL/GenBank/DDBJ whole genome shotgun (WGS) entry which is preliminary data.</text>
</comment>
<evidence type="ECO:0000259" key="3">
    <source>
        <dbReference type="Pfam" id="PF09759"/>
    </source>
</evidence>
<dbReference type="GO" id="GO:0005829">
    <property type="term" value="C:cytosol"/>
    <property type="evidence" value="ECO:0007669"/>
    <property type="project" value="TreeGrafter"/>
</dbReference>
<dbReference type="InterPro" id="IPR011989">
    <property type="entry name" value="ARM-like"/>
</dbReference>
<feature type="domain" description="Ataxin-10" evidence="3">
    <location>
        <begin position="23"/>
        <end position="116"/>
    </location>
</feature>
<dbReference type="EMBL" id="JAAARO010000009">
    <property type="protein sequence ID" value="KAF5743110.1"/>
    <property type="molecule type" value="Genomic_DNA"/>
</dbReference>
<evidence type="ECO:0000256" key="1">
    <source>
        <dbReference type="ARBA" id="ARBA00022618"/>
    </source>
</evidence>